<dbReference type="InterPro" id="IPR013656">
    <property type="entry name" value="PAS_4"/>
</dbReference>
<dbReference type="Gene3D" id="3.30.565.10">
    <property type="entry name" value="Histidine kinase-like ATPase, C-terminal domain"/>
    <property type="match status" value="1"/>
</dbReference>
<gene>
    <name evidence="3" type="ORF">NBG84_38495</name>
</gene>
<dbReference type="SUPFAM" id="SSF55785">
    <property type="entry name" value="PYP-like sensor domain (PAS domain)"/>
    <property type="match status" value="2"/>
</dbReference>
<dbReference type="InterPro" id="IPR036890">
    <property type="entry name" value="HATPase_C_sf"/>
</dbReference>
<dbReference type="Gene3D" id="3.30.450.40">
    <property type="match status" value="1"/>
</dbReference>
<dbReference type="SUPFAM" id="SSF55874">
    <property type="entry name" value="ATPase domain of HSP90 chaperone/DNA topoisomerase II/histidine kinase"/>
    <property type="match status" value="1"/>
</dbReference>
<dbReference type="SMART" id="SM00331">
    <property type="entry name" value="PP2C_SIG"/>
    <property type="match status" value="1"/>
</dbReference>
<dbReference type="InterPro" id="IPR035965">
    <property type="entry name" value="PAS-like_dom_sf"/>
</dbReference>
<dbReference type="PANTHER" id="PTHR43156:SF2">
    <property type="entry name" value="STAGE II SPORULATION PROTEIN E"/>
    <property type="match status" value="1"/>
</dbReference>
<evidence type="ECO:0000259" key="2">
    <source>
        <dbReference type="PROSITE" id="PS50112"/>
    </source>
</evidence>
<dbReference type="InterPro" id="IPR029016">
    <property type="entry name" value="GAF-like_dom_sf"/>
</dbReference>
<dbReference type="InterPro" id="IPR001932">
    <property type="entry name" value="PPM-type_phosphatase-like_dom"/>
</dbReference>
<dbReference type="Gene3D" id="3.60.40.10">
    <property type="entry name" value="PPM-type phosphatase domain"/>
    <property type="match status" value="1"/>
</dbReference>
<dbReference type="EMBL" id="JAMQAW010000099">
    <property type="protein sequence ID" value="MCM2394095.1"/>
    <property type="molecule type" value="Genomic_DNA"/>
</dbReference>
<dbReference type="Pfam" id="PF01590">
    <property type="entry name" value="GAF"/>
    <property type="match status" value="1"/>
</dbReference>
<dbReference type="InterPro" id="IPR003018">
    <property type="entry name" value="GAF"/>
</dbReference>
<evidence type="ECO:0000313" key="4">
    <source>
        <dbReference type="Proteomes" id="UP001431429"/>
    </source>
</evidence>
<name>A0ABT0V033_9ACTN</name>
<protein>
    <submittedName>
        <fullName evidence="3">SpoIIE family protein phosphatase</fullName>
    </submittedName>
</protein>
<dbReference type="InterPro" id="IPR036457">
    <property type="entry name" value="PPM-type-like_dom_sf"/>
</dbReference>
<evidence type="ECO:0000313" key="3">
    <source>
        <dbReference type="EMBL" id="MCM2394095.1"/>
    </source>
</evidence>
<dbReference type="InterPro" id="IPR052016">
    <property type="entry name" value="Bact_Sigma-Reg"/>
</dbReference>
<organism evidence="3 4">
    <name type="scientific">Streptomyces albipurpureus</name>
    <dbReference type="NCBI Taxonomy" id="2897419"/>
    <lineage>
        <taxon>Bacteria</taxon>
        <taxon>Bacillati</taxon>
        <taxon>Actinomycetota</taxon>
        <taxon>Actinomycetes</taxon>
        <taxon>Kitasatosporales</taxon>
        <taxon>Streptomycetaceae</taxon>
        <taxon>Streptomyces</taxon>
    </lineage>
</organism>
<dbReference type="SUPFAM" id="SSF81606">
    <property type="entry name" value="PP2C-like"/>
    <property type="match status" value="1"/>
</dbReference>
<dbReference type="CDD" id="cd16936">
    <property type="entry name" value="HATPase_RsbW-like"/>
    <property type="match status" value="1"/>
</dbReference>
<dbReference type="Pfam" id="PF07228">
    <property type="entry name" value="SpoIIE"/>
    <property type="match status" value="1"/>
</dbReference>
<dbReference type="Pfam" id="PF13581">
    <property type="entry name" value="HATPase_c_2"/>
    <property type="match status" value="1"/>
</dbReference>
<proteinExistence type="predicted"/>
<dbReference type="InterPro" id="IPR003594">
    <property type="entry name" value="HATPase_dom"/>
</dbReference>
<accession>A0ABT0V033</accession>
<dbReference type="Gene3D" id="3.30.450.20">
    <property type="entry name" value="PAS domain"/>
    <property type="match status" value="2"/>
</dbReference>
<keyword evidence="1" id="KW-0378">Hydrolase</keyword>
<dbReference type="Pfam" id="PF08448">
    <property type="entry name" value="PAS_4"/>
    <property type="match status" value="1"/>
</dbReference>
<dbReference type="PROSITE" id="PS50112">
    <property type="entry name" value="PAS"/>
    <property type="match status" value="1"/>
</dbReference>
<comment type="caution">
    <text evidence="3">The sequence shown here is derived from an EMBL/GenBank/DDBJ whole genome shotgun (WGS) entry which is preliminary data.</text>
</comment>
<dbReference type="PANTHER" id="PTHR43156">
    <property type="entry name" value="STAGE II SPORULATION PROTEIN E-RELATED"/>
    <property type="match status" value="1"/>
</dbReference>
<dbReference type="SUPFAM" id="SSF55781">
    <property type="entry name" value="GAF domain-like"/>
    <property type="match status" value="1"/>
</dbReference>
<dbReference type="RefSeq" id="WP_250924377.1">
    <property type="nucleotide sequence ID" value="NZ_JAMQAW010000099.1"/>
</dbReference>
<dbReference type="CDD" id="cd00130">
    <property type="entry name" value="PAS"/>
    <property type="match status" value="1"/>
</dbReference>
<reference evidence="3" key="1">
    <citation type="submission" date="2022-06" db="EMBL/GenBank/DDBJ databases">
        <title>Genome public.</title>
        <authorList>
            <person name="Sun Q."/>
        </authorList>
    </citation>
    <scope>NUCLEOTIDE SEQUENCE</scope>
    <source>
        <strain evidence="3">CWNU-1</strain>
    </source>
</reference>
<keyword evidence="4" id="KW-1185">Reference proteome</keyword>
<sequence length="777" mass="84390">MTHWSESARRMLGYDAVEAVGRTAVDVLGDHAAGEARRALEERTRWLRTALVRHRDGHLLNIWLLARRLDGDGGAEWLMAESPAPGPLADEDRTLAEWGFAQSPHHIGLFDTELRAMRVNTALERAAALPEDRIRGMVPSEIVVSPQSPLVDQAMREVIETGEQRQVDTYARVPGESRERAWSVALAPLTNPEGVVCGVSLTASDRTEHYWARRRLMLVNEAGSRIGSTLDITRTAEELIEVATPELADYAAVDLLSFIQRGDEPPADSPTGPVTMRRAAMRSVDGEFPEGTLNPGDPTEYPMSSPVAECLALGRPAVYEITAPTLTAWAEHDPERAARLRLYGAHSVMIVPMRARGVTLGVALFARKQHPAPFESDDLLLAEEITARAAVCIDNARRYARERQTAVTLQRSLLPQTQPAQAALQIASRYLPAGGQAGVGGDWFDIIPLSGARVGLVVGDVVGHGIQAAATMGRLRSAVRTLADIDLPPDELLTHLDDVVIRLGAEAFDADAEVVGDIGATCLYAVYDPVVGRCSLASAGHPLPAVVRPDGVAHTLDAPIGPPLGLGGLPFETAEFDLPEGSLLALYTDGLIEARSHDMDEGRHTLLRVLDYPGRSIASPDELCDDAFAALLPDRPDDDSVLLIARTRRLKEGQVASWEVPFDPAAVARARTDAVSRLTEWGLDDELGFTAELVVSELITNAIRYGQPPIHLRLIHERALICEVSDASYTSPRLRRARVFDEGGRGLLLVAQLTQRWGTRYTPDGKTIWADISPMSG</sequence>
<dbReference type="NCBIfam" id="TIGR00229">
    <property type="entry name" value="sensory_box"/>
    <property type="match status" value="1"/>
</dbReference>
<dbReference type="InterPro" id="IPR000014">
    <property type="entry name" value="PAS"/>
</dbReference>
<feature type="domain" description="PAS" evidence="2">
    <location>
        <begin position="1"/>
        <end position="54"/>
    </location>
</feature>
<dbReference type="Proteomes" id="UP001431429">
    <property type="component" value="Unassembled WGS sequence"/>
</dbReference>
<dbReference type="SMART" id="SM00065">
    <property type="entry name" value="GAF"/>
    <property type="match status" value="1"/>
</dbReference>
<evidence type="ECO:0000256" key="1">
    <source>
        <dbReference type="ARBA" id="ARBA00022801"/>
    </source>
</evidence>